<accession>D3VAX0</accession>
<reference evidence="1 2" key="1">
    <citation type="journal article" date="2011" name="PLoS ONE">
        <title>The entomopathogenic bacterial endosymbionts xenorhabdus and photorhabdus: convergent lifestyles from divergent genomes.</title>
        <authorList>
            <person name="Chaston J.M."/>
            <person name="Suen G."/>
            <person name="Tucker S.L."/>
            <person name="Andersen A.W."/>
            <person name="Bhasin A."/>
            <person name="Bode E."/>
            <person name="Bode H.B."/>
            <person name="Brachmann A.O."/>
            <person name="Cowles C.E."/>
            <person name="Cowles K.N."/>
            <person name="Darby C."/>
            <person name="de Leon L."/>
            <person name="Drace K."/>
            <person name="Du Z."/>
            <person name="Givaudan A."/>
            <person name="Herbert Tran E.E."/>
            <person name="Jewell K.A."/>
            <person name="Knack J.J."/>
            <person name="Krasomil-Osterfeld K.C."/>
            <person name="Kukor R."/>
            <person name="Lanois A."/>
            <person name="Latreille P."/>
            <person name="Leimgruber N.K."/>
            <person name="Lipke C.M."/>
            <person name="Liu R."/>
            <person name="Lu X."/>
            <person name="Martens E.C."/>
            <person name="Marri P.R."/>
            <person name="Medigue C."/>
            <person name="Menard M.L."/>
            <person name="Miller N.M."/>
            <person name="Morales-Soto N."/>
            <person name="Norton S."/>
            <person name="Ogier J.C."/>
            <person name="Orchard S.S."/>
            <person name="Park D."/>
            <person name="Park Y."/>
            <person name="Qurollo B.A."/>
            <person name="Sugar D.R."/>
            <person name="Richards G.R."/>
            <person name="Rouy Z."/>
            <person name="Slominski B."/>
            <person name="Slominski K."/>
            <person name="Snyder H."/>
            <person name="Tjaden B.C."/>
            <person name="van der Hoeven R."/>
            <person name="Welch R.D."/>
            <person name="Wheeler C."/>
            <person name="Xiang B."/>
            <person name="Barbazuk B."/>
            <person name="Gaudriault S."/>
            <person name="Goodner B."/>
            <person name="Slater S.C."/>
            <person name="Forst S."/>
            <person name="Goldman B.S."/>
            <person name="Goodrich-Blair H."/>
        </authorList>
    </citation>
    <scope>NUCLEOTIDE SEQUENCE [LARGE SCALE GENOMIC DNA]</scope>
    <source>
        <strain evidence="2">ATCC 19061 / DSM 3370 / CCUG 14189 / LMG 1036 / NCIMB 9965 / AN6</strain>
    </source>
</reference>
<keyword evidence="2" id="KW-1185">Reference proteome</keyword>
<name>D3VAX0_XENNA</name>
<evidence type="ECO:0000313" key="2">
    <source>
        <dbReference type="Proteomes" id="UP000008075"/>
    </source>
</evidence>
<protein>
    <submittedName>
        <fullName evidence="1">Uncharacterized protein</fullName>
    </submittedName>
</protein>
<sequence length="53" mass="6256">MAVYPRTYGEHSNFIHLFYNIFLEHKNSTIFSANKSAKLFLLFFTYHLLLGSL</sequence>
<evidence type="ECO:0000313" key="1">
    <source>
        <dbReference type="EMBL" id="CBJ91745.1"/>
    </source>
</evidence>
<dbReference type="EMBL" id="FN667742">
    <property type="protein sequence ID" value="CBJ91745.1"/>
    <property type="molecule type" value="Genomic_DNA"/>
</dbReference>
<dbReference type="HOGENOM" id="CLU_3067735_0_0_6"/>
<dbReference type="AlphaFoldDB" id="D3VAX0"/>
<dbReference type="KEGG" id="xne:XNC1_3714"/>
<organism evidence="1 2">
    <name type="scientific">Xenorhabdus nematophila (strain ATCC 19061 / DSM 3370 / CCUG 14189 / LMG 1036 / NCIMB 9965 / AN6)</name>
    <dbReference type="NCBI Taxonomy" id="406817"/>
    <lineage>
        <taxon>Bacteria</taxon>
        <taxon>Pseudomonadati</taxon>
        <taxon>Pseudomonadota</taxon>
        <taxon>Gammaproteobacteria</taxon>
        <taxon>Enterobacterales</taxon>
        <taxon>Morganellaceae</taxon>
        <taxon>Xenorhabdus</taxon>
    </lineage>
</organism>
<gene>
    <name evidence="1" type="ordered locus">XNC1_3714</name>
</gene>
<proteinExistence type="predicted"/>
<dbReference type="Proteomes" id="UP000008075">
    <property type="component" value="Chromosome"/>
</dbReference>